<dbReference type="Proteomes" id="UP000821866">
    <property type="component" value="Unassembled WGS sequence"/>
</dbReference>
<comment type="caution">
    <text evidence="3">The sequence shown here is derived from an EMBL/GenBank/DDBJ whole genome shotgun (WGS) entry which is preliminary data.</text>
</comment>
<protein>
    <recommendedName>
        <fullName evidence="5">BPTI/Kunitz inhibitor domain-containing protein</fullName>
    </recommendedName>
</protein>
<reference evidence="3" key="1">
    <citation type="journal article" date="2020" name="Cell">
        <title>Large-Scale Comparative Analyses of Tick Genomes Elucidate Their Genetic Diversity and Vector Capacities.</title>
        <authorList>
            <consortium name="Tick Genome and Microbiome Consortium (TIGMIC)"/>
            <person name="Jia N."/>
            <person name="Wang J."/>
            <person name="Shi W."/>
            <person name="Du L."/>
            <person name="Sun Y."/>
            <person name="Zhan W."/>
            <person name="Jiang J.F."/>
            <person name="Wang Q."/>
            <person name="Zhang B."/>
            <person name="Ji P."/>
            <person name="Bell-Sakyi L."/>
            <person name="Cui X.M."/>
            <person name="Yuan T.T."/>
            <person name="Jiang B.G."/>
            <person name="Yang W.F."/>
            <person name="Lam T.T."/>
            <person name="Chang Q.C."/>
            <person name="Ding S.J."/>
            <person name="Wang X.J."/>
            <person name="Zhu J.G."/>
            <person name="Ruan X.D."/>
            <person name="Zhao L."/>
            <person name="Wei J.T."/>
            <person name="Ye R.Z."/>
            <person name="Que T.C."/>
            <person name="Du C.H."/>
            <person name="Zhou Y.H."/>
            <person name="Cheng J.X."/>
            <person name="Dai P.F."/>
            <person name="Guo W.B."/>
            <person name="Han X.H."/>
            <person name="Huang E.J."/>
            <person name="Li L.F."/>
            <person name="Wei W."/>
            <person name="Gao Y.C."/>
            <person name="Liu J.Z."/>
            <person name="Shao H.Z."/>
            <person name="Wang X."/>
            <person name="Wang C.C."/>
            <person name="Yang T.C."/>
            <person name="Huo Q.B."/>
            <person name="Li W."/>
            <person name="Chen H.Y."/>
            <person name="Chen S.E."/>
            <person name="Zhou L.G."/>
            <person name="Ni X.B."/>
            <person name="Tian J.H."/>
            <person name="Sheng Y."/>
            <person name="Liu T."/>
            <person name="Pan Y.S."/>
            <person name="Xia L.Y."/>
            <person name="Li J."/>
            <person name="Zhao F."/>
            <person name="Cao W.C."/>
        </authorList>
    </citation>
    <scope>NUCLEOTIDE SEQUENCE</scope>
    <source>
        <strain evidence="3">Rmic-2018</strain>
    </source>
</reference>
<feature type="region of interest" description="Disordered" evidence="1">
    <location>
        <begin position="150"/>
        <end position="208"/>
    </location>
</feature>
<evidence type="ECO:0000256" key="2">
    <source>
        <dbReference type="SAM" id="Phobius"/>
    </source>
</evidence>
<evidence type="ECO:0008006" key="5">
    <source>
        <dbReference type="Google" id="ProtNLM"/>
    </source>
</evidence>
<reference evidence="3" key="2">
    <citation type="submission" date="2021-09" db="EMBL/GenBank/DDBJ databases">
        <authorList>
            <person name="Jia N."/>
            <person name="Wang J."/>
            <person name="Shi W."/>
            <person name="Du L."/>
            <person name="Sun Y."/>
            <person name="Zhan W."/>
            <person name="Jiang J."/>
            <person name="Wang Q."/>
            <person name="Zhang B."/>
            <person name="Ji P."/>
            <person name="Sakyi L.B."/>
            <person name="Cui X."/>
            <person name="Yuan T."/>
            <person name="Jiang B."/>
            <person name="Yang W."/>
            <person name="Lam T.T.-Y."/>
            <person name="Chang Q."/>
            <person name="Ding S."/>
            <person name="Wang X."/>
            <person name="Zhu J."/>
            <person name="Ruan X."/>
            <person name="Zhao L."/>
            <person name="Wei J."/>
            <person name="Que T."/>
            <person name="Du C."/>
            <person name="Cheng J."/>
            <person name="Dai P."/>
            <person name="Han X."/>
            <person name="Huang E."/>
            <person name="Gao Y."/>
            <person name="Liu J."/>
            <person name="Shao H."/>
            <person name="Ye R."/>
            <person name="Li L."/>
            <person name="Wei W."/>
            <person name="Wang X."/>
            <person name="Wang C."/>
            <person name="Huo Q."/>
            <person name="Li W."/>
            <person name="Guo W."/>
            <person name="Chen H."/>
            <person name="Chen S."/>
            <person name="Zhou L."/>
            <person name="Zhou L."/>
            <person name="Ni X."/>
            <person name="Tian J."/>
            <person name="Zhou Y."/>
            <person name="Sheng Y."/>
            <person name="Liu T."/>
            <person name="Pan Y."/>
            <person name="Xia L."/>
            <person name="Li J."/>
            <person name="Zhao F."/>
            <person name="Cao W."/>
        </authorList>
    </citation>
    <scope>NUCLEOTIDE SEQUENCE</scope>
    <source>
        <strain evidence="3">Rmic-2018</strain>
        <tissue evidence="3">Larvae</tissue>
    </source>
</reference>
<gene>
    <name evidence="3" type="ORF">HPB51_028067</name>
</gene>
<proteinExistence type="predicted"/>
<evidence type="ECO:0000313" key="4">
    <source>
        <dbReference type="Proteomes" id="UP000821866"/>
    </source>
</evidence>
<dbReference type="InterPro" id="IPR036880">
    <property type="entry name" value="Kunitz_BPTI_sf"/>
</dbReference>
<name>A0A9J6CYB5_RHIMP</name>
<sequence length="390" mass="42656">MATSGRLQLLNMSLAKQAVDKLRAPSSGNSRIIPGRLPQRIGVMRGDAAAAGVYSASALQGTDAHLLSRAYYTADFHVATQHEGVSWAPKVALMVTALAAMFLIGIIGLFIMSKDISANILAHDDYRVSEYDGFDPASSRSPLRIASKATLGSSTPRSDQHHHGPRYADDGVSQTTDRATEAPAATALGSAERTEEAAAKTDTEEKRADSKTACHALTHCSAYGLDSHQSFLPKQTPKHGCYVALHKYCVKVRDEYYYQPAVNACVMTPTDSTVVCNHSRNKFVSHASCRKNCVESAVPAEKCFHTATFSMCTRHDVRHKWWYYDGSRCQSWNFPLGACPSLTDADGGEAFTSRHECTEHCEVAGDQQQPHLNRRCIPPVREPCTAHQLR</sequence>
<keyword evidence="4" id="KW-1185">Reference proteome</keyword>
<keyword evidence="2" id="KW-0812">Transmembrane</keyword>
<keyword evidence="2" id="KW-1133">Transmembrane helix</keyword>
<evidence type="ECO:0000256" key="1">
    <source>
        <dbReference type="SAM" id="MobiDB-lite"/>
    </source>
</evidence>
<dbReference type="AlphaFoldDB" id="A0A9J6CYB5"/>
<feature type="compositionally biased region" description="Basic and acidic residues" evidence="1">
    <location>
        <begin position="158"/>
        <end position="169"/>
    </location>
</feature>
<dbReference type="GO" id="GO:0004867">
    <property type="term" value="F:serine-type endopeptidase inhibitor activity"/>
    <property type="evidence" value="ECO:0007669"/>
    <property type="project" value="InterPro"/>
</dbReference>
<evidence type="ECO:0000313" key="3">
    <source>
        <dbReference type="EMBL" id="KAH7957945.1"/>
    </source>
</evidence>
<dbReference type="Gene3D" id="4.10.410.10">
    <property type="entry name" value="Pancreatic trypsin inhibitor Kunitz domain"/>
    <property type="match status" value="1"/>
</dbReference>
<organism evidence="3 4">
    <name type="scientific">Rhipicephalus microplus</name>
    <name type="common">Cattle tick</name>
    <name type="synonym">Boophilus microplus</name>
    <dbReference type="NCBI Taxonomy" id="6941"/>
    <lineage>
        <taxon>Eukaryota</taxon>
        <taxon>Metazoa</taxon>
        <taxon>Ecdysozoa</taxon>
        <taxon>Arthropoda</taxon>
        <taxon>Chelicerata</taxon>
        <taxon>Arachnida</taxon>
        <taxon>Acari</taxon>
        <taxon>Parasitiformes</taxon>
        <taxon>Ixodida</taxon>
        <taxon>Ixodoidea</taxon>
        <taxon>Ixodidae</taxon>
        <taxon>Rhipicephalinae</taxon>
        <taxon>Rhipicephalus</taxon>
        <taxon>Boophilus</taxon>
    </lineage>
</organism>
<accession>A0A9J6CYB5</accession>
<feature type="compositionally biased region" description="Basic and acidic residues" evidence="1">
    <location>
        <begin position="192"/>
        <end position="208"/>
    </location>
</feature>
<dbReference type="EMBL" id="JABSTU010004708">
    <property type="protein sequence ID" value="KAH7957945.1"/>
    <property type="molecule type" value="Genomic_DNA"/>
</dbReference>
<dbReference type="VEuPathDB" id="VectorBase:LOC119164264"/>
<keyword evidence="2" id="KW-0472">Membrane</keyword>
<feature type="transmembrane region" description="Helical" evidence="2">
    <location>
        <begin position="91"/>
        <end position="112"/>
    </location>
</feature>